<dbReference type="RefSeq" id="WP_137259980.1">
    <property type="nucleotide sequence ID" value="NZ_SZQL01000001.1"/>
</dbReference>
<keyword evidence="3" id="KW-0269">Exonuclease</keyword>
<keyword evidence="4" id="KW-1185">Reference proteome</keyword>
<feature type="signal peptide" evidence="1">
    <location>
        <begin position="1"/>
        <end position="21"/>
    </location>
</feature>
<name>A0A4U3L9F7_9BACT</name>
<dbReference type="Pfam" id="PF03372">
    <property type="entry name" value="Exo_endo_phos"/>
    <property type="match status" value="1"/>
</dbReference>
<dbReference type="Proteomes" id="UP000305848">
    <property type="component" value="Unassembled WGS sequence"/>
</dbReference>
<dbReference type="InterPro" id="IPR005135">
    <property type="entry name" value="Endo/exonuclease/phosphatase"/>
</dbReference>
<evidence type="ECO:0000256" key="1">
    <source>
        <dbReference type="SAM" id="SignalP"/>
    </source>
</evidence>
<dbReference type="PANTHER" id="PTHR12121">
    <property type="entry name" value="CARBON CATABOLITE REPRESSOR PROTEIN 4"/>
    <property type="match status" value="1"/>
</dbReference>
<dbReference type="SUPFAM" id="SSF56219">
    <property type="entry name" value="DNase I-like"/>
    <property type="match status" value="1"/>
</dbReference>
<dbReference type="GO" id="GO:0004519">
    <property type="term" value="F:endonuclease activity"/>
    <property type="evidence" value="ECO:0007669"/>
    <property type="project" value="UniProtKB-KW"/>
</dbReference>
<feature type="domain" description="Endonuclease/exonuclease/phosphatase" evidence="2">
    <location>
        <begin position="27"/>
        <end position="295"/>
    </location>
</feature>
<dbReference type="Gene3D" id="3.60.10.10">
    <property type="entry name" value="Endonuclease/exonuclease/phosphatase"/>
    <property type="match status" value="1"/>
</dbReference>
<evidence type="ECO:0000313" key="3">
    <source>
        <dbReference type="EMBL" id="TKK71740.1"/>
    </source>
</evidence>
<sequence>MKKITGIFITVLLIITSSLQAQTLRIATYNMRNSNAGDSANGNGWGQRYPVIAQLIQFHDFDIFGTQECKHNQLVDLRSSLPNYDYIGIGRDDGKEAGEYSAIFYKTNQFTLLKKGDFWMSTITDRPNKGWDAALPRICSWGEFKDNKTGFTFYFFNLHMDHIGVKARAESSKLVLAKIKELAGDAPTILTGDFNVDQNNESYTLINTSGVLKDAYELSPIKYALNGTFNNFKSDSKTDSRIDHIFLSKQFTVNRYGILTDSYRSANTDTTGTASANFPKEVKLSKYTAREPSDHFPVMAEVEYHQ</sequence>
<dbReference type="PANTHER" id="PTHR12121:SF36">
    <property type="entry name" value="ENDONUCLEASE_EXONUCLEASE_PHOSPHATASE DOMAIN-CONTAINING PROTEIN"/>
    <property type="match status" value="1"/>
</dbReference>
<protein>
    <submittedName>
        <fullName evidence="3">Endonuclease/exonuclease/phosphatase family protein</fullName>
    </submittedName>
</protein>
<dbReference type="GO" id="GO:0000175">
    <property type="term" value="F:3'-5'-RNA exonuclease activity"/>
    <property type="evidence" value="ECO:0007669"/>
    <property type="project" value="TreeGrafter"/>
</dbReference>
<dbReference type="InterPro" id="IPR050410">
    <property type="entry name" value="CCR4/nocturin_mRNA_transcr"/>
</dbReference>
<keyword evidence="3" id="KW-0378">Hydrolase</keyword>
<dbReference type="AlphaFoldDB" id="A0A4U3L9F7"/>
<organism evidence="3 4">
    <name type="scientific">Ilyomonas limi</name>
    <dbReference type="NCBI Taxonomy" id="2575867"/>
    <lineage>
        <taxon>Bacteria</taxon>
        <taxon>Pseudomonadati</taxon>
        <taxon>Bacteroidota</taxon>
        <taxon>Chitinophagia</taxon>
        <taxon>Chitinophagales</taxon>
        <taxon>Chitinophagaceae</taxon>
        <taxon>Ilyomonas</taxon>
    </lineage>
</organism>
<dbReference type="CDD" id="cd09083">
    <property type="entry name" value="EEP-1"/>
    <property type="match status" value="1"/>
</dbReference>
<gene>
    <name evidence="3" type="ORF">FC093_01580</name>
</gene>
<reference evidence="3 4" key="1">
    <citation type="submission" date="2019-05" db="EMBL/GenBank/DDBJ databases">
        <title>Panacibacter sp. strain 17mud1-8 Genome sequencing and assembly.</title>
        <authorList>
            <person name="Chhetri G."/>
        </authorList>
    </citation>
    <scope>NUCLEOTIDE SEQUENCE [LARGE SCALE GENOMIC DNA]</scope>
    <source>
        <strain evidence="3 4">17mud1-8</strain>
    </source>
</reference>
<dbReference type="InterPro" id="IPR036691">
    <property type="entry name" value="Endo/exonu/phosph_ase_sf"/>
</dbReference>
<comment type="caution">
    <text evidence="3">The sequence shown here is derived from an EMBL/GenBank/DDBJ whole genome shotgun (WGS) entry which is preliminary data.</text>
</comment>
<accession>A0A4U3L9F7</accession>
<dbReference type="OrthoDB" id="9793162at2"/>
<keyword evidence="3" id="KW-0540">Nuclease</keyword>
<dbReference type="EMBL" id="SZQL01000001">
    <property type="protein sequence ID" value="TKK71740.1"/>
    <property type="molecule type" value="Genomic_DNA"/>
</dbReference>
<proteinExistence type="predicted"/>
<evidence type="ECO:0000259" key="2">
    <source>
        <dbReference type="Pfam" id="PF03372"/>
    </source>
</evidence>
<evidence type="ECO:0000313" key="4">
    <source>
        <dbReference type="Proteomes" id="UP000305848"/>
    </source>
</evidence>
<keyword evidence="3" id="KW-0255">Endonuclease</keyword>
<feature type="chain" id="PRO_5020923242" evidence="1">
    <location>
        <begin position="22"/>
        <end position="306"/>
    </location>
</feature>
<keyword evidence="1" id="KW-0732">Signal</keyword>